<protein>
    <submittedName>
        <fullName evidence="1">Uncharacterized protein</fullName>
    </submittedName>
</protein>
<dbReference type="EMBL" id="CAJVCH010320235">
    <property type="protein sequence ID" value="CAG7786557.1"/>
    <property type="molecule type" value="Genomic_DNA"/>
</dbReference>
<dbReference type="AlphaFoldDB" id="A0A8J2KK45"/>
<evidence type="ECO:0000313" key="1">
    <source>
        <dbReference type="EMBL" id="CAG7786557.1"/>
    </source>
</evidence>
<keyword evidence="2" id="KW-1185">Reference proteome</keyword>
<accession>A0A8J2KK45</accession>
<evidence type="ECO:0000313" key="2">
    <source>
        <dbReference type="Proteomes" id="UP000708208"/>
    </source>
</evidence>
<name>A0A8J2KK45_9HEXA</name>
<dbReference type="Proteomes" id="UP000708208">
    <property type="component" value="Unassembled WGS sequence"/>
</dbReference>
<proteinExistence type="predicted"/>
<gene>
    <name evidence="1" type="ORF">AFUS01_LOCUS25121</name>
</gene>
<feature type="non-terminal residue" evidence="1">
    <location>
        <position position="1"/>
    </location>
</feature>
<reference evidence="1" key="1">
    <citation type="submission" date="2021-06" db="EMBL/GenBank/DDBJ databases">
        <authorList>
            <person name="Hodson N. C."/>
            <person name="Mongue J. A."/>
            <person name="Jaron S. K."/>
        </authorList>
    </citation>
    <scope>NUCLEOTIDE SEQUENCE</scope>
</reference>
<sequence length="34" mass="3924">PKDKVRPESPADPDKPKLKKKACQFRIQFFPALV</sequence>
<comment type="caution">
    <text evidence="1">The sequence shown here is derived from an EMBL/GenBank/DDBJ whole genome shotgun (WGS) entry which is preliminary data.</text>
</comment>
<organism evidence="1 2">
    <name type="scientific">Allacma fusca</name>
    <dbReference type="NCBI Taxonomy" id="39272"/>
    <lineage>
        <taxon>Eukaryota</taxon>
        <taxon>Metazoa</taxon>
        <taxon>Ecdysozoa</taxon>
        <taxon>Arthropoda</taxon>
        <taxon>Hexapoda</taxon>
        <taxon>Collembola</taxon>
        <taxon>Symphypleona</taxon>
        <taxon>Sminthuridae</taxon>
        <taxon>Allacma</taxon>
    </lineage>
</organism>